<gene>
    <name evidence="4" type="ORF">F0P94_04300</name>
</gene>
<evidence type="ECO:0000256" key="2">
    <source>
        <dbReference type="SAM" id="MobiDB-lite"/>
    </source>
</evidence>
<dbReference type="RefSeq" id="WP_150902583.1">
    <property type="nucleotide sequence ID" value="NZ_VTWT01000002.1"/>
</dbReference>
<organism evidence="4 5">
    <name type="scientific">Adhaeribacter soli</name>
    <dbReference type="NCBI Taxonomy" id="2607655"/>
    <lineage>
        <taxon>Bacteria</taxon>
        <taxon>Pseudomonadati</taxon>
        <taxon>Bacteroidota</taxon>
        <taxon>Cytophagia</taxon>
        <taxon>Cytophagales</taxon>
        <taxon>Hymenobacteraceae</taxon>
        <taxon>Adhaeribacter</taxon>
    </lineage>
</organism>
<keyword evidence="5" id="KW-1185">Reference proteome</keyword>
<comment type="caution">
    <text evidence="4">The sequence shown here is derived from an EMBL/GenBank/DDBJ whole genome shotgun (WGS) entry which is preliminary data.</text>
</comment>
<feature type="signal peptide" evidence="3">
    <location>
        <begin position="1"/>
        <end position="18"/>
    </location>
</feature>
<reference evidence="4 5" key="1">
    <citation type="submission" date="2019-09" db="EMBL/GenBank/DDBJ databases">
        <title>Genome sequence of Adhaeribacter sp. M2.</title>
        <authorList>
            <person name="Srinivasan S."/>
        </authorList>
    </citation>
    <scope>NUCLEOTIDE SEQUENCE [LARGE SCALE GENOMIC DNA]</scope>
    <source>
        <strain evidence="4 5">M2</strain>
    </source>
</reference>
<feature type="chain" id="PRO_5025001311" description="Lipoprotein" evidence="3">
    <location>
        <begin position="19"/>
        <end position="233"/>
    </location>
</feature>
<proteinExistence type="predicted"/>
<feature type="compositionally biased region" description="Basic and acidic residues" evidence="2">
    <location>
        <begin position="34"/>
        <end position="51"/>
    </location>
</feature>
<evidence type="ECO:0000256" key="1">
    <source>
        <dbReference type="SAM" id="Coils"/>
    </source>
</evidence>
<sequence length="233" mass="26969">MKLLSPLNPVLFSAMLVAALCSCERTKTTQTERTTTDRDTTAVTHTETRTKAKDELHEFRDWVNAKTSGADSNARERWPKVKEEFKTRTDKLESRLDTMSAKSKQEYAELKSRYKAWEQKQEKREDRPLDPKKLTSIRQQLLGKQSDLKTVTSANIRQTYETLLQYVRGTHNSWTPDDWDYVDYIYSELNNRKDEVEGDISTKDGLKIKALQGEYLGYEAAADTKDAAHHLKK</sequence>
<dbReference type="PROSITE" id="PS51257">
    <property type="entry name" value="PROKAR_LIPOPROTEIN"/>
    <property type="match status" value="1"/>
</dbReference>
<dbReference type="AlphaFoldDB" id="A0A5N1J2C4"/>
<keyword evidence="1" id="KW-0175">Coiled coil</keyword>
<feature type="coiled-coil region" evidence="1">
    <location>
        <begin position="82"/>
        <end position="127"/>
    </location>
</feature>
<evidence type="ECO:0000313" key="5">
    <source>
        <dbReference type="Proteomes" id="UP000326570"/>
    </source>
</evidence>
<dbReference type="EMBL" id="VTWT01000002">
    <property type="protein sequence ID" value="KAA9340656.1"/>
    <property type="molecule type" value="Genomic_DNA"/>
</dbReference>
<dbReference type="Proteomes" id="UP000326570">
    <property type="component" value="Unassembled WGS sequence"/>
</dbReference>
<feature type="region of interest" description="Disordered" evidence="2">
    <location>
        <begin position="29"/>
        <end position="51"/>
    </location>
</feature>
<evidence type="ECO:0000313" key="4">
    <source>
        <dbReference type="EMBL" id="KAA9340656.1"/>
    </source>
</evidence>
<accession>A0A5N1J2C4</accession>
<evidence type="ECO:0008006" key="6">
    <source>
        <dbReference type="Google" id="ProtNLM"/>
    </source>
</evidence>
<protein>
    <recommendedName>
        <fullName evidence="6">Lipoprotein</fullName>
    </recommendedName>
</protein>
<name>A0A5N1J2C4_9BACT</name>
<evidence type="ECO:0000256" key="3">
    <source>
        <dbReference type="SAM" id="SignalP"/>
    </source>
</evidence>
<keyword evidence="3" id="KW-0732">Signal</keyword>